<organism evidence="2">
    <name type="scientific">Arundo donax</name>
    <name type="common">Giant reed</name>
    <name type="synonym">Donax arundinaceus</name>
    <dbReference type="NCBI Taxonomy" id="35708"/>
    <lineage>
        <taxon>Eukaryota</taxon>
        <taxon>Viridiplantae</taxon>
        <taxon>Streptophyta</taxon>
        <taxon>Embryophyta</taxon>
        <taxon>Tracheophyta</taxon>
        <taxon>Spermatophyta</taxon>
        <taxon>Magnoliopsida</taxon>
        <taxon>Liliopsida</taxon>
        <taxon>Poales</taxon>
        <taxon>Poaceae</taxon>
        <taxon>PACMAD clade</taxon>
        <taxon>Arundinoideae</taxon>
        <taxon>Arundineae</taxon>
        <taxon>Arundo</taxon>
    </lineage>
</organism>
<keyword evidence="1" id="KW-0472">Membrane</keyword>
<evidence type="ECO:0000313" key="2">
    <source>
        <dbReference type="EMBL" id="JAD24098.1"/>
    </source>
</evidence>
<proteinExistence type="predicted"/>
<dbReference type="EMBL" id="GBRH01273797">
    <property type="protein sequence ID" value="JAD24098.1"/>
    <property type="molecule type" value="Transcribed_RNA"/>
</dbReference>
<dbReference type="AlphaFoldDB" id="A0A0A8YEN2"/>
<name>A0A0A8YEN2_ARUDO</name>
<reference evidence="2" key="2">
    <citation type="journal article" date="2015" name="Data Brief">
        <title>Shoot transcriptome of the giant reed, Arundo donax.</title>
        <authorList>
            <person name="Barrero R.A."/>
            <person name="Guerrero F.D."/>
            <person name="Moolhuijzen P."/>
            <person name="Goolsby J.A."/>
            <person name="Tidwell J."/>
            <person name="Bellgard S.E."/>
            <person name="Bellgard M.I."/>
        </authorList>
    </citation>
    <scope>NUCLEOTIDE SEQUENCE</scope>
    <source>
        <tissue evidence="2">Shoot tissue taken approximately 20 cm above the soil surface</tissue>
    </source>
</reference>
<keyword evidence="1" id="KW-1133">Transmembrane helix</keyword>
<accession>A0A0A8YEN2</accession>
<sequence>MTVVYADIDICSFMLPCHMATACFIFMIPCRCLLSVALS</sequence>
<feature type="transmembrane region" description="Helical" evidence="1">
    <location>
        <begin position="12"/>
        <end position="34"/>
    </location>
</feature>
<reference evidence="2" key="1">
    <citation type="submission" date="2014-09" db="EMBL/GenBank/DDBJ databases">
        <authorList>
            <person name="Magalhaes I.L.F."/>
            <person name="Oliveira U."/>
            <person name="Santos F.R."/>
            <person name="Vidigal T.H.D.A."/>
            <person name="Brescovit A.D."/>
            <person name="Santos A.J."/>
        </authorList>
    </citation>
    <scope>NUCLEOTIDE SEQUENCE</scope>
    <source>
        <tissue evidence="2">Shoot tissue taken approximately 20 cm above the soil surface</tissue>
    </source>
</reference>
<evidence type="ECO:0000256" key="1">
    <source>
        <dbReference type="SAM" id="Phobius"/>
    </source>
</evidence>
<keyword evidence="1" id="KW-0812">Transmembrane</keyword>
<protein>
    <submittedName>
        <fullName evidence="2">Uncharacterized protein</fullName>
    </submittedName>
</protein>